<dbReference type="Pfam" id="PF19408">
    <property type="entry name" value="PKD_6"/>
    <property type="match status" value="2"/>
</dbReference>
<feature type="non-terminal residue" evidence="2">
    <location>
        <position position="340"/>
    </location>
</feature>
<dbReference type="AlphaFoldDB" id="A0A0F8WPJ3"/>
<name>A0A0F8WPJ3_9ZZZZ</name>
<feature type="domain" description="PKD-like" evidence="1">
    <location>
        <begin position="155"/>
        <end position="232"/>
    </location>
</feature>
<dbReference type="EMBL" id="LAZR01068122">
    <property type="protein sequence ID" value="KKK50235.1"/>
    <property type="molecule type" value="Genomic_DNA"/>
</dbReference>
<evidence type="ECO:0000313" key="2">
    <source>
        <dbReference type="EMBL" id="KKK50235.1"/>
    </source>
</evidence>
<sequence length="340" mass="35352">IIGQFERWISGTGTNFNFPIGNSSAIRPLDITFADLSSGSLIAEFINTAPGNSGLPLTDGTADISNAFLDGYWTLTRANSLASTDYDLDLTGTGFSSFPIVDETRLLIRENSSSDWTVEGTHIAATGETVSRDNLVTLSAEYGFGDTTACTPPVSSVISGLTSVCAGDNGVVYNVDLNAGSSYQWTITGGTIASGQGTNTLEVDWGSTGMMGQIQVIESNSCTQGAPELLNVEIHPLPSSVISGETTVAAGASGEVYSVLSRPNYDYNWTITGGTQVPVTTSASITVDWGTGTSGKVSVVPENTVCSQSASAEELDVTILPVITSQSDGEWGNSATWDCG</sequence>
<feature type="domain" description="PKD-like" evidence="1">
    <location>
        <begin position="238"/>
        <end position="316"/>
    </location>
</feature>
<feature type="non-terminal residue" evidence="2">
    <location>
        <position position="1"/>
    </location>
</feature>
<protein>
    <recommendedName>
        <fullName evidence="1">PKD-like domain-containing protein</fullName>
    </recommendedName>
</protein>
<evidence type="ECO:0000259" key="1">
    <source>
        <dbReference type="Pfam" id="PF19408"/>
    </source>
</evidence>
<organism evidence="2">
    <name type="scientific">marine sediment metagenome</name>
    <dbReference type="NCBI Taxonomy" id="412755"/>
    <lineage>
        <taxon>unclassified sequences</taxon>
        <taxon>metagenomes</taxon>
        <taxon>ecological metagenomes</taxon>
    </lineage>
</organism>
<reference evidence="2" key="1">
    <citation type="journal article" date="2015" name="Nature">
        <title>Complex archaea that bridge the gap between prokaryotes and eukaryotes.</title>
        <authorList>
            <person name="Spang A."/>
            <person name="Saw J.H."/>
            <person name="Jorgensen S.L."/>
            <person name="Zaremba-Niedzwiedzka K."/>
            <person name="Martijn J."/>
            <person name="Lind A.E."/>
            <person name="van Eijk R."/>
            <person name="Schleper C."/>
            <person name="Guy L."/>
            <person name="Ettema T.J."/>
        </authorList>
    </citation>
    <scope>NUCLEOTIDE SEQUENCE</scope>
</reference>
<proteinExistence type="predicted"/>
<gene>
    <name evidence="2" type="ORF">LCGC14_3127050</name>
</gene>
<comment type="caution">
    <text evidence="2">The sequence shown here is derived from an EMBL/GenBank/DDBJ whole genome shotgun (WGS) entry which is preliminary data.</text>
</comment>
<accession>A0A0F8WPJ3</accession>
<dbReference type="InterPro" id="IPR045829">
    <property type="entry name" value="PKD_6"/>
</dbReference>